<evidence type="ECO:0000313" key="1">
    <source>
        <dbReference type="EMBL" id="RVE56132.1"/>
    </source>
</evidence>
<keyword evidence="2" id="KW-1185">Reference proteome</keyword>
<protein>
    <submittedName>
        <fullName evidence="1">Uncharacterized protein</fullName>
    </submittedName>
</protein>
<gene>
    <name evidence="1" type="ORF">OJAV_G00233110</name>
</gene>
<name>A0A3S2PMZ1_ORYJA</name>
<organism evidence="1 2">
    <name type="scientific">Oryzias javanicus</name>
    <name type="common">Javanese ricefish</name>
    <name type="synonym">Aplocheilus javanicus</name>
    <dbReference type="NCBI Taxonomy" id="123683"/>
    <lineage>
        <taxon>Eukaryota</taxon>
        <taxon>Metazoa</taxon>
        <taxon>Chordata</taxon>
        <taxon>Craniata</taxon>
        <taxon>Vertebrata</taxon>
        <taxon>Euteleostomi</taxon>
        <taxon>Actinopterygii</taxon>
        <taxon>Neopterygii</taxon>
        <taxon>Teleostei</taxon>
        <taxon>Neoteleostei</taxon>
        <taxon>Acanthomorphata</taxon>
        <taxon>Ovalentaria</taxon>
        <taxon>Atherinomorphae</taxon>
        <taxon>Beloniformes</taxon>
        <taxon>Adrianichthyidae</taxon>
        <taxon>Oryziinae</taxon>
        <taxon>Oryzias</taxon>
    </lineage>
</organism>
<reference evidence="1 2" key="2">
    <citation type="submission" date="2019-01" db="EMBL/GenBank/DDBJ databases">
        <title>A chromosome length genome reference of the Java medaka (oryzias javanicus).</title>
        <authorList>
            <person name="Herpin A."/>
            <person name="Takehana Y."/>
            <person name="Naruse K."/>
            <person name="Ansai S."/>
            <person name="Kawaguchi M."/>
        </authorList>
    </citation>
    <scope>NUCLEOTIDE SEQUENCE [LARGE SCALE GENOMIC DNA]</scope>
    <source>
        <strain evidence="1">RS831</strain>
        <tissue evidence="1">Whole body</tissue>
    </source>
</reference>
<evidence type="ECO:0000313" key="2">
    <source>
        <dbReference type="Proteomes" id="UP000283210"/>
    </source>
</evidence>
<dbReference type="Proteomes" id="UP000283210">
    <property type="component" value="Chromosome 24"/>
</dbReference>
<reference evidence="1 2" key="1">
    <citation type="submission" date="2018-11" db="EMBL/GenBank/DDBJ databases">
        <authorList>
            <person name="Lopez-Roques C."/>
            <person name="Donnadieu C."/>
            <person name="Bouchez O."/>
            <person name="Klopp C."/>
            <person name="Cabau C."/>
            <person name="Zahm M."/>
        </authorList>
    </citation>
    <scope>NUCLEOTIDE SEQUENCE [LARGE SCALE GENOMIC DNA]</scope>
    <source>
        <strain evidence="1">RS831</strain>
        <tissue evidence="1">Whole body</tissue>
    </source>
</reference>
<sequence>MVTRQNLPQHPKEAPSERGLVCLAAQSPSVAGEPKTGSGFVKDRERLCAEQCSQAINLSSPHWQPNSDL</sequence>
<proteinExistence type="predicted"/>
<dbReference type="AlphaFoldDB" id="A0A3S2PMZ1"/>
<accession>A0A3S2PMZ1</accession>
<dbReference type="EMBL" id="CM012460">
    <property type="protein sequence ID" value="RVE56132.1"/>
    <property type="molecule type" value="Genomic_DNA"/>
</dbReference>